<feature type="region of interest" description="Disordered" evidence="5">
    <location>
        <begin position="130"/>
        <end position="195"/>
    </location>
</feature>
<dbReference type="InterPro" id="IPR001138">
    <property type="entry name" value="Zn2Cys6_DnaBD"/>
</dbReference>
<reference evidence="7 8" key="1">
    <citation type="submission" date="2013-03" db="EMBL/GenBank/DDBJ databases">
        <title>The Genome Sequence of Exophiala aquamarina CBS 119918.</title>
        <authorList>
            <consortium name="The Broad Institute Genomics Platform"/>
            <person name="Cuomo C."/>
            <person name="de Hoog S."/>
            <person name="Gorbushina A."/>
            <person name="Walker B."/>
            <person name="Young S.K."/>
            <person name="Zeng Q."/>
            <person name="Gargeya S."/>
            <person name="Fitzgerald M."/>
            <person name="Haas B."/>
            <person name="Abouelleil A."/>
            <person name="Allen A.W."/>
            <person name="Alvarado L."/>
            <person name="Arachchi H.M."/>
            <person name="Berlin A.M."/>
            <person name="Chapman S.B."/>
            <person name="Gainer-Dewar J."/>
            <person name="Goldberg J."/>
            <person name="Griggs A."/>
            <person name="Gujja S."/>
            <person name="Hansen M."/>
            <person name="Howarth C."/>
            <person name="Imamovic A."/>
            <person name="Ireland A."/>
            <person name="Larimer J."/>
            <person name="McCowan C."/>
            <person name="Murphy C."/>
            <person name="Pearson M."/>
            <person name="Poon T.W."/>
            <person name="Priest M."/>
            <person name="Roberts A."/>
            <person name="Saif S."/>
            <person name="Shea T."/>
            <person name="Sisk P."/>
            <person name="Sykes S."/>
            <person name="Wortman J."/>
            <person name="Nusbaum C."/>
            <person name="Birren B."/>
        </authorList>
    </citation>
    <scope>NUCLEOTIDE SEQUENCE [LARGE SCALE GENOMIC DNA]</scope>
    <source>
        <strain evidence="7 8">CBS 119918</strain>
    </source>
</reference>
<dbReference type="EMBL" id="AMGV01000004">
    <property type="protein sequence ID" value="KEF58429.1"/>
    <property type="molecule type" value="Genomic_DNA"/>
</dbReference>
<proteinExistence type="predicted"/>
<dbReference type="GeneID" id="25281272"/>
<evidence type="ECO:0000259" key="6">
    <source>
        <dbReference type="PROSITE" id="PS50048"/>
    </source>
</evidence>
<dbReference type="InterPro" id="IPR021833">
    <property type="entry name" value="DUF3425"/>
</dbReference>
<dbReference type="Gene3D" id="4.10.240.10">
    <property type="entry name" value="Zn(2)-C6 fungal-type DNA-binding domain"/>
    <property type="match status" value="1"/>
</dbReference>
<dbReference type="OrthoDB" id="4356994at2759"/>
<dbReference type="VEuPathDB" id="FungiDB:A1O9_06355"/>
<dbReference type="GO" id="GO:0000981">
    <property type="term" value="F:DNA-binding transcription factor activity, RNA polymerase II-specific"/>
    <property type="evidence" value="ECO:0007669"/>
    <property type="project" value="InterPro"/>
</dbReference>
<dbReference type="RefSeq" id="XP_013261019.1">
    <property type="nucleotide sequence ID" value="XM_013405565.1"/>
</dbReference>
<name>A0A072PEB0_9EURO</name>
<dbReference type="PANTHER" id="PTHR47256:SF3">
    <property type="entry name" value="ZN(II)2CYS6 TRANSCRIPTION FACTOR (EUROFUNG)"/>
    <property type="match status" value="1"/>
</dbReference>
<feature type="region of interest" description="Disordered" evidence="5">
    <location>
        <begin position="1"/>
        <end position="32"/>
    </location>
</feature>
<keyword evidence="1" id="KW-0805">Transcription regulation</keyword>
<dbReference type="Pfam" id="PF11905">
    <property type="entry name" value="DUF3425"/>
    <property type="match status" value="1"/>
</dbReference>
<evidence type="ECO:0000313" key="7">
    <source>
        <dbReference type="EMBL" id="KEF58429.1"/>
    </source>
</evidence>
<dbReference type="InterPro" id="IPR053187">
    <property type="entry name" value="Notoamide_regulator"/>
</dbReference>
<dbReference type="InterPro" id="IPR036864">
    <property type="entry name" value="Zn2-C6_fun-type_DNA-bd_sf"/>
</dbReference>
<comment type="caution">
    <text evidence="7">The sequence shown here is derived from an EMBL/GenBank/DDBJ whole genome shotgun (WGS) entry which is preliminary data.</text>
</comment>
<evidence type="ECO:0000313" key="8">
    <source>
        <dbReference type="Proteomes" id="UP000027920"/>
    </source>
</evidence>
<gene>
    <name evidence="7" type="ORF">A1O9_06355</name>
</gene>
<dbReference type="GO" id="GO:0008270">
    <property type="term" value="F:zinc ion binding"/>
    <property type="evidence" value="ECO:0007669"/>
    <property type="project" value="InterPro"/>
</dbReference>
<dbReference type="SMART" id="SM00066">
    <property type="entry name" value="GAL4"/>
    <property type="match status" value="1"/>
</dbReference>
<evidence type="ECO:0000256" key="2">
    <source>
        <dbReference type="ARBA" id="ARBA00023125"/>
    </source>
</evidence>
<protein>
    <recommendedName>
        <fullName evidence="6">Zn(2)-C6 fungal-type domain-containing protein</fullName>
    </recommendedName>
</protein>
<dbReference type="Pfam" id="PF00172">
    <property type="entry name" value="Zn_clus"/>
    <property type="match status" value="1"/>
</dbReference>
<organism evidence="7 8">
    <name type="scientific">Exophiala aquamarina CBS 119918</name>
    <dbReference type="NCBI Taxonomy" id="1182545"/>
    <lineage>
        <taxon>Eukaryota</taxon>
        <taxon>Fungi</taxon>
        <taxon>Dikarya</taxon>
        <taxon>Ascomycota</taxon>
        <taxon>Pezizomycotina</taxon>
        <taxon>Eurotiomycetes</taxon>
        <taxon>Chaetothyriomycetidae</taxon>
        <taxon>Chaetothyriales</taxon>
        <taxon>Herpotrichiellaceae</taxon>
        <taxon>Exophiala</taxon>
    </lineage>
</organism>
<dbReference type="Proteomes" id="UP000027920">
    <property type="component" value="Unassembled WGS sequence"/>
</dbReference>
<evidence type="ECO:0000256" key="5">
    <source>
        <dbReference type="SAM" id="MobiDB-lite"/>
    </source>
</evidence>
<feature type="compositionally biased region" description="Polar residues" evidence="5">
    <location>
        <begin position="140"/>
        <end position="151"/>
    </location>
</feature>
<dbReference type="PROSITE" id="PS50048">
    <property type="entry name" value="ZN2_CY6_FUNGAL_2"/>
    <property type="match status" value="1"/>
</dbReference>
<dbReference type="SUPFAM" id="SSF57701">
    <property type="entry name" value="Zn2/Cys6 DNA-binding domain"/>
    <property type="match status" value="1"/>
</dbReference>
<evidence type="ECO:0000256" key="3">
    <source>
        <dbReference type="ARBA" id="ARBA00023163"/>
    </source>
</evidence>
<keyword evidence="2" id="KW-0238">DNA-binding</keyword>
<keyword evidence="3" id="KW-0804">Transcription</keyword>
<dbReference type="HOGENOM" id="CLU_031808_0_0_1"/>
<feature type="domain" description="Zn(2)-C6 fungal-type" evidence="6">
    <location>
        <begin position="36"/>
        <end position="66"/>
    </location>
</feature>
<accession>A0A072PEB0</accession>
<dbReference type="PROSITE" id="PS00463">
    <property type="entry name" value="ZN2_CY6_FUNGAL_1"/>
    <property type="match status" value="1"/>
</dbReference>
<keyword evidence="4" id="KW-0539">Nucleus</keyword>
<keyword evidence="8" id="KW-1185">Reference proteome</keyword>
<dbReference type="GO" id="GO:0003677">
    <property type="term" value="F:DNA binding"/>
    <property type="evidence" value="ECO:0007669"/>
    <property type="project" value="UniProtKB-KW"/>
</dbReference>
<dbReference type="PANTHER" id="PTHR47256">
    <property type="entry name" value="ZN(II)2CYS6 TRANSCRIPTION FACTOR (EUROFUNG)-RELATED"/>
    <property type="match status" value="1"/>
</dbReference>
<sequence>MPSSGKSRPIKPVEEGQPSKASTTRKRQSSARISAACEACKKRKTKCTGGPPPCQLCQSLGTECVIDLTLDMRRRAALQRTVDESKSFQETLDKLIDCIRDESSLRFETLLEYVRSGASNQDVIDAVQHWPGNLEDDSDNMSILHNSTQEMPSPPSEPVDGSSGVQSQTARDVFPDGSENHVSEQDVSGSGGSSWFGKSQGLESAGEISALVSKLKVLPQSDGEQLLHQVLASNDGRAHYDAGYAAAQYSLDGFGRGVVAASNAERSIWHPALHVRSESAWSLEQQQNAHNGPFQRRSVVGSTDFLSWASSSGFQSPASHTGPLPSLKASHPWPPSLQSPITPYVDFTGIPPSKPPVAYVWDLSVAQEAQMTRLRIPIHLVLPLIIPDDSLLSNMYSNYVEGARHMLATGHTPSEVLGTGGDFSLELFFRARAETDKFDCASWACEVCRALAVLDDSVRIATAYLLTCMMRWLLAPTQENYAKLPDIMKPTPSQRMIPHIGAIEMLPLGPLRDALIYHMRDWLSFVRKDTWSVNWPFDQNAAIEQDPVTNTRKLAAKFIEHISDYGNWSVSRQFLHAFPELTGRIRVHD</sequence>
<evidence type="ECO:0000256" key="4">
    <source>
        <dbReference type="ARBA" id="ARBA00023242"/>
    </source>
</evidence>
<dbReference type="STRING" id="1182545.A0A072PEB0"/>
<dbReference type="CDD" id="cd00067">
    <property type="entry name" value="GAL4"/>
    <property type="match status" value="1"/>
</dbReference>
<evidence type="ECO:0000256" key="1">
    <source>
        <dbReference type="ARBA" id="ARBA00023015"/>
    </source>
</evidence>
<dbReference type="AlphaFoldDB" id="A0A072PEB0"/>